<feature type="binding site" evidence="7">
    <location>
        <position position="113"/>
    </location>
    <ligand>
        <name>Zn(2+)</name>
        <dbReference type="ChEBI" id="CHEBI:29105"/>
        <label>1</label>
    </ligand>
</feature>
<dbReference type="InterPro" id="IPR050110">
    <property type="entry name" value="Glyoxalase_II_hydrolase"/>
</dbReference>
<reference evidence="9 10" key="1">
    <citation type="submission" date="2015-01" db="EMBL/GenBank/DDBJ databases">
        <title>Lifestyle Evolution in Cyanobacterial Symbionts of Sponges.</title>
        <authorList>
            <person name="Burgsdorf I."/>
            <person name="Slaby B.M."/>
            <person name="Handley K.M."/>
            <person name="Haber M."/>
            <person name="Blom J."/>
            <person name="Marshall C.W."/>
            <person name="Gilbert J.A."/>
            <person name="Hentschel U."/>
            <person name="Steindler L."/>
        </authorList>
    </citation>
    <scope>NUCLEOTIDE SEQUENCE [LARGE SCALE GENOMIC DNA]</scope>
    <source>
        <strain evidence="9">SP3</strain>
    </source>
</reference>
<dbReference type="Pfam" id="PF16123">
    <property type="entry name" value="HAGH_C"/>
    <property type="match status" value="1"/>
</dbReference>
<dbReference type="SMART" id="SM00849">
    <property type="entry name" value="Lactamase_B"/>
    <property type="match status" value="1"/>
</dbReference>
<comment type="caution">
    <text evidence="9">The sequence shown here is derived from an EMBL/GenBank/DDBJ whole genome shotgun (WGS) entry which is preliminary data.</text>
</comment>
<evidence type="ECO:0000256" key="6">
    <source>
        <dbReference type="ARBA" id="ARBA00022833"/>
    </source>
</evidence>
<dbReference type="HAMAP" id="MF_01374">
    <property type="entry name" value="Glyoxalase_2"/>
    <property type="match status" value="1"/>
</dbReference>
<dbReference type="InterPro" id="IPR032282">
    <property type="entry name" value="HAGH_C"/>
</dbReference>
<feature type="binding site" evidence="7">
    <location>
        <position position="140"/>
    </location>
    <ligand>
        <name>Zn(2+)</name>
        <dbReference type="ChEBI" id="CHEBI:29105"/>
        <label>1</label>
    </ligand>
</feature>
<evidence type="ECO:0000256" key="2">
    <source>
        <dbReference type="ARBA" id="ARBA00004963"/>
    </source>
</evidence>
<dbReference type="Proteomes" id="UP000035067">
    <property type="component" value="Unassembled WGS sequence"/>
</dbReference>
<gene>
    <name evidence="7" type="primary">gloB</name>
    <name evidence="9" type="ORF">TE42_02005</name>
</gene>
<keyword evidence="6 7" id="KW-0862">Zinc</keyword>
<dbReference type="EMBL" id="JXQG01000006">
    <property type="protein sequence ID" value="KKZ13056.1"/>
    <property type="molecule type" value="Genomic_DNA"/>
</dbReference>
<comment type="subunit">
    <text evidence="7">Monomer.</text>
</comment>
<feature type="binding site" evidence="7">
    <location>
        <position position="56"/>
    </location>
    <ligand>
        <name>Zn(2+)</name>
        <dbReference type="ChEBI" id="CHEBI:29105"/>
        <label>1</label>
    </ligand>
</feature>
<dbReference type="UniPathway" id="UPA00619">
    <property type="reaction ID" value="UER00676"/>
</dbReference>
<sequence>MRIRRLPALQDNLIPLLEHPRQRQAAVVDPADAEPVLTALEHGEMELAAVLHTHHHWDHVGGTTELLHRWPQAMVVGNHKDRHRLPPLSHPVADGDNFLLLGRSVEVLALPGHTVGHVAYVLPACIINGQRQPPELFCGDTLFSCGCGRLFEGTPDQMLGSLQRLAALPPDTRIWCAHEYTRKNVAFALDQDPHNPALQAFARHVEQLRQARLPTIPSRLDVELRVNPFLRCHTAALQAATGKVDPVEVLAELRRRRNQI</sequence>
<feature type="binding site" evidence="7">
    <location>
        <position position="59"/>
    </location>
    <ligand>
        <name>Zn(2+)</name>
        <dbReference type="ChEBI" id="CHEBI:29105"/>
        <label>2</label>
    </ligand>
</feature>
<feature type="binding site" evidence="7">
    <location>
        <position position="54"/>
    </location>
    <ligand>
        <name>Zn(2+)</name>
        <dbReference type="ChEBI" id="CHEBI:29105"/>
        <label>1</label>
    </ligand>
</feature>
<accession>A0A0G2HMD1</accession>
<dbReference type="PANTHER" id="PTHR43705">
    <property type="entry name" value="HYDROXYACYLGLUTATHIONE HYDROLASE"/>
    <property type="match status" value="1"/>
</dbReference>
<dbReference type="GO" id="GO:0046872">
    <property type="term" value="F:metal ion binding"/>
    <property type="evidence" value="ECO:0007669"/>
    <property type="project" value="UniProtKB-KW"/>
</dbReference>
<proteinExistence type="inferred from homology"/>
<name>A0A0G2HMD1_9SYNE</name>
<feature type="binding site" evidence="7">
    <location>
        <position position="178"/>
    </location>
    <ligand>
        <name>Zn(2+)</name>
        <dbReference type="ChEBI" id="CHEBI:29105"/>
        <label>2</label>
    </ligand>
</feature>
<evidence type="ECO:0000256" key="7">
    <source>
        <dbReference type="HAMAP-Rule" id="MF_01374"/>
    </source>
</evidence>
<feature type="binding site" evidence="7">
    <location>
        <position position="140"/>
    </location>
    <ligand>
        <name>Zn(2+)</name>
        <dbReference type="ChEBI" id="CHEBI:29105"/>
        <label>2</label>
    </ligand>
</feature>
<comment type="function">
    <text evidence="7">Thiolesterase that catalyzes the hydrolysis of S-D-lactoyl-glutathione to form glutathione and D-lactic acid.</text>
</comment>
<evidence type="ECO:0000313" key="9">
    <source>
        <dbReference type="EMBL" id="KKZ13056.1"/>
    </source>
</evidence>
<dbReference type="Gene3D" id="3.60.15.10">
    <property type="entry name" value="Ribonuclease Z/Hydroxyacylglutathione hydrolase-like"/>
    <property type="match status" value="1"/>
</dbReference>
<dbReference type="AlphaFoldDB" id="A0A0G2HMD1"/>
<dbReference type="CDD" id="cd07723">
    <property type="entry name" value="hydroxyacylglutathione_hydrolase_MBL-fold"/>
    <property type="match status" value="1"/>
</dbReference>
<comment type="similarity">
    <text evidence="3 7">Belongs to the metallo-beta-lactamase superfamily. Glyoxalase II family.</text>
</comment>
<dbReference type="InterPro" id="IPR036866">
    <property type="entry name" value="RibonucZ/Hydroxyglut_hydro"/>
</dbReference>
<comment type="pathway">
    <text evidence="2 7">Secondary metabolite metabolism; methylglyoxal degradation; (R)-lactate from methylglyoxal: step 2/2.</text>
</comment>
<feature type="binding site" evidence="7">
    <location>
        <position position="58"/>
    </location>
    <ligand>
        <name>Zn(2+)</name>
        <dbReference type="ChEBI" id="CHEBI:29105"/>
        <label>2</label>
    </ligand>
</feature>
<dbReference type="Pfam" id="PF00753">
    <property type="entry name" value="Lactamase_B"/>
    <property type="match status" value="1"/>
</dbReference>
<dbReference type="SUPFAM" id="SSF56281">
    <property type="entry name" value="Metallo-hydrolase/oxidoreductase"/>
    <property type="match status" value="1"/>
</dbReference>
<dbReference type="PIRSF" id="PIRSF005457">
    <property type="entry name" value="Glx"/>
    <property type="match status" value="1"/>
</dbReference>
<dbReference type="InterPro" id="IPR035680">
    <property type="entry name" value="Clx_II_MBL"/>
</dbReference>
<evidence type="ECO:0000256" key="5">
    <source>
        <dbReference type="ARBA" id="ARBA00022801"/>
    </source>
</evidence>
<keyword evidence="5 7" id="KW-0378">Hydrolase</keyword>
<comment type="cofactor">
    <cofactor evidence="7">
        <name>Zn(2+)</name>
        <dbReference type="ChEBI" id="CHEBI:29105"/>
    </cofactor>
    <text evidence="7">Binds 2 Zn(2+) ions per subunit.</text>
</comment>
<comment type="catalytic activity">
    <reaction evidence="1 7">
        <text>an S-(2-hydroxyacyl)glutathione + H2O = a 2-hydroxy carboxylate + glutathione + H(+)</text>
        <dbReference type="Rhea" id="RHEA:21864"/>
        <dbReference type="ChEBI" id="CHEBI:15377"/>
        <dbReference type="ChEBI" id="CHEBI:15378"/>
        <dbReference type="ChEBI" id="CHEBI:57925"/>
        <dbReference type="ChEBI" id="CHEBI:58896"/>
        <dbReference type="ChEBI" id="CHEBI:71261"/>
        <dbReference type="EC" id="3.1.2.6"/>
    </reaction>
</comment>
<evidence type="ECO:0000256" key="1">
    <source>
        <dbReference type="ARBA" id="ARBA00001623"/>
    </source>
</evidence>
<keyword evidence="4 7" id="KW-0479">Metal-binding</keyword>
<dbReference type="InterPro" id="IPR001279">
    <property type="entry name" value="Metallo-B-lactamas"/>
</dbReference>
<dbReference type="GO" id="GO:0004416">
    <property type="term" value="F:hydroxyacylglutathione hydrolase activity"/>
    <property type="evidence" value="ECO:0007669"/>
    <property type="project" value="UniProtKB-UniRule"/>
</dbReference>
<dbReference type="PATRIC" id="fig|1604020.3.peg.1840"/>
<evidence type="ECO:0000256" key="4">
    <source>
        <dbReference type="ARBA" id="ARBA00022723"/>
    </source>
</evidence>
<protein>
    <recommendedName>
        <fullName evidence="7">Hydroxyacylglutathione hydrolase</fullName>
        <ecNumber evidence="7">3.1.2.6</ecNumber>
    </recommendedName>
    <alternativeName>
        <fullName evidence="7">Glyoxalase II</fullName>
        <shortName evidence="7">Glx II</shortName>
    </alternativeName>
</protein>
<organism evidence="9 10">
    <name type="scientific">Candidatus Synechococcus spongiarum SP3</name>
    <dbReference type="NCBI Taxonomy" id="1604020"/>
    <lineage>
        <taxon>Bacteria</taxon>
        <taxon>Bacillati</taxon>
        <taxon>Cyanobacteriota</taxon>
        <taxon>Cyanophyceae</taxon>
        <taxon>Synechococcales</taxon>
        <taxon>Synechococcaceae</taxon>
        <taxon>Synechococcus</taxon>
    </lineage>
</organism>
<evidence type="ECO:0000313" key="10">
    <source>
        <dbReference type="Proteomes" id="UP000035067"/>
    </source>
</evidence>
<evidence type="ECO:0000256" key="3">
    <source>
        <dbReference type="ARBA" id="ARBA00006759"/>
    </source>
</evidence>
<evidence type="ECO:0000259" key="8">
    <source>
        <dbReference type="SMART" id="SM00849"/>
    </source>
</evidence>
<dbReference type="InterPro" id="IPR017782">
    <property type="entry name" value="Hydroxyacylglutathione_Hdrlase"/>
</dbReference>
<dbReference type="PANTHER" id="PTHR43705:SF1">
    <property type="entry name" value="HYDROXYACYLGLUTATHIONE HYDROLASE GLOB"/>
    <property type="match status" value="1"/>
</dbReference>
<dbReference type="NCBIfam" id="TIGR03413">
    <property type="entry name" value="GSH_gloB"/>
    <property type="match status" value="1"/>
</dbReference>
<dbReference type="GO" id="GO:0019243">
    <property type="term" value="P:methylglyoxal catabolic process to D-lactate via S-lactoyl-glutathione"/>
    <property type="evidence" value="ECO:0007669"/>
    <property type="project" value="UniProtKB-UniRule"/>
</dbReference>
<dbReference type="EC" id="3.1.2.6" evidence="7"/>
<feature type="domain" description="Metallo-beta-lactamase" evidence="8">
    <location>
        <begin position="11"/>
        <end position="178"/>
    </location>
</feature>